<evidence type="ECO:0000313" key="3">
    <source>
        <dbReference type="Proteomes" id="UP000007350"/>
    </source>
</evidence>
<proteinExistence type="predicted"/>
<dbReference type="AlphaFoldDB" id="K2MKE6"/>
<evidence type="ECO:0000313" key="2">
    <source>
        <dbReference type="EMBL" id="EKF27610.1"/>
    </source>
</evidence>
<feature type="transmembrane region" description="Helical" evidence="1">
    <location>
        <begin position="29"/>
        <end position="55"/>
    </location>
</feature>
<keyword evidence="1" id="KW-0472">Membrane</keyword>
<sequence length="94" mass="11046">MYFKIDLDRAAQMQMKRCVKQHLLKRRHLYCWSLVFCFIGLSDLVVIFLCCLFYFTLKSCERNVVCQDVPGESAIPIFSSLLFAIVKLSVMHIY</sequence>
<feature type="transmembrane region" description="Helical" evidence="1">
    <location>
        <begin position="75"/>
        <end position="93"/>
    </location>
</feature>
<comment type="caution">
    <text evidence="2">The sequence shown here is derived from an EMBL/GenBank/DDBJ whole genome shotgun (WGS) entry which is preliminary data.</text>
</comment>
<evidence type="ECO:0000256" key="1">
    <source>
        <dbReference type="SAM" id="Phobius"/>
    </source>
</evidence>
<keyword evidence="2" id="KW-0378">Hydrolase</keyword>
<keyword evidence="2" id="KW-0645">Protease</keyword>
<keyword evidence="1" id="KW-0812">Transmembrane</keyword>
<gene>
    <name evidence="2" type="ORF">MOQ_008659</name>
</gene>
<dbReference type="Proteomes" id="UP000007350">
    <property type="component" value="Unassembled WGS sequence"/>
</dbReference>
<keyword evidence="1" id="KW-1133">Transmembrane helix</keyword>
<dbReference type="GO" id="GO:0006508">
    <property type="term" value="P:proteolysis"/>
    <property type="evidence" value="ECO:0007669"/>
    <property type="project" value="UniProtKB-KW"/>
</dbReference>
<accession>K2MKE6</accession>
<protein>
    <submittedName>
        <fullName evidence="2">Surface protease GP63, putative,metallopeptidase, putative</fullName>
    </submittedName>
</protein>
<keyword evidence="3" id="KW-1185">Reference proteome</keyword>
<organism evidence="2 3">
    <name type="scientific">Trypanosoma cruzi marinkellei</name>
    <dbReference type="NCBI Taxonomy" id="85056"/>
    <lineage>
        <taxon>Eukaryota</taxon>
        <taxon>Discoba</taxon>
        <taxon>Euglenozoa</taxon>
        <taxon>Kinetoplastea</taxon>
        <taxon>Metakinetoplastina</taxon>
        <taxon>Trypanosomatida</taxon>
        <taxon>Trypanosomatidae</taxon>
        <taxon>Trypanosoma</taxon>
        <taxon>Schizotrypanum</taxon>
    </lineage>
</organism>
<reference evidence="2 3" key="1">
    <citation type="journal article" date="2012" name="BMC Genomics">
        <title>Comparative genomic analysis of human infective Trypanosoma cruzi lineages with the bat-restricted subspecies T. cruzi marinkellei.</title>
        <authorList>
            <person name="Franzen O."/>
            <person name="Talavera-Lopez C."/>
            <person name="Ochaya S."/>
            <person name="Butler C.E."/>
            <person name="Messenger L.A."/>
            <person name="Lewis M.D."/>
            <person name="Llewellyn M.S."/>
            <person name="Marinkelle C.J."/>
            <person name="Tyler K.M."/>
            <person name="Miles M.A."/>
            <person name="Andersson B."/>
        </authorList>
    </citation>
    <scope>NUCLEOTIDE SEQUENCE [LARGE SCALE GENOMIC DNA]</scope>
    <source>
        <strain evidence="2 3">B7</strain>
    </source>
</reference>
<name>K2MKE6_TRYCR</name>
<dbReference type="GO" id="GO:0008233">
    <property type="term" value="F:peptidase activity"/>
    <property type="evidence" value="ECO:0007669"/>
    <property type="project" value="UniProtKB-KW"/>
</dbReference>
<dbReference type="EMBL" id="AHKC01017662">
    <property type="protein sequence ID" value="EKF27610.1"/>
    <property type="molecule type" value="Genomic_DNA"/>
</dbReference>